<dbReference type="AlphaFoldDB" id="A0A8I3ACN3"/>
<keyword evidence="12" id="KW-1185">Reference proteome</keyword>
<dbReference type="GO" id="GO:0006631">
    <property type="term" value="P:fatty acid metabolic process"/>
    <property type="evidence" value="ECO:0007669"/>
    <property type="project" value="UniProtKB-KW"/>
</dbReference>
<evidence type="ECO:0000256" key="7">
    <source>
        <dbReference type="ARBA" id="ARBA00029392"/>
    </source>
</evidence>
<evidence type="ECO:0000256" key="9">
    <source>
        <dbReference type="ARBA" id="ARBA00047337"/>
    </source>
</evidence>
<dbReference type="PANTHER" id="PTHR10655:SF17">
    <property type="entry name" value="LYSOPHOSPHOLIPASE-LIKE PROTEIN 1"/>
    <property type="match status" value="1"/>
</dbReference>
<dbReference type="InterPro" id="IPR029058">
    <property type="entry name" value="AB_hydrolase_fold"/>
</dbReference>
<proteinExistence type="inferred from homology"/>
<evidence type="ECO:0000256" key="3">
    <source>
        <dbReference type="ARBA" id="ARBA00014923"/>
    </source>
</evidence>
<dbReference type="EC" id="3.1.2.22" evidence="2"/>
<evidence type="ECO:0000256" key="8">
    <source>
        <dbReference type="ARBA" id="ARBA00031195"/>
    </source>
</evidence>
<dbReference type="EMBL" id="JAGFBS010000006">
    <property type="protein sequence ID" value="KAG6378573.1"/>
    <property type="molecule type" value="Genomic_DNA"/>
</dbReference>
<evidence type="ECO:0000313" key="12">
    <source>
        <dbReference type="Proteomes" id="UP000683000"/>
    </source>
</evidence>
<evidence type="ECO:0000256" key="1">
    <source>
        <dbReference type="ARBA" id="ARBA00006499"/>
    </source>
</evidence>
<dbReference type="PANTHER" id="PTHR10655">
    <property type="entry name" value="LYSOPHOSPHOLIPASE-RELATED"/>
    <property type="match status" value="1"/>
</dbReference>
<comment type="catalytic activity">
    <reaction evidence="9">
        <text>S-hexadecanoyl-L-cysteinyl-[protein] + H2O = L-cysteinyl-[protein] + hexadecanoate + H(+)</text>
        <dbReference type="Rhea" id="RHEA:19233"/>
        <dbReference type="Rhea" id="RHEA-COMP:10131"/>
        <dbReference type="Rhea" id="RHEA-COMP:11032"/>
        <dbReference type="ChEBI" id="CHEBI:7896"/>
        <dbReference type="ChEBI" id="CHEBI:15377"/>
        <dbReference type="ChEBI" id="CHEBI:15378"/>
        <dbReference type="ChEBI" id="CHEBI:29950"/>
        <dbReference type="ChEBI" id="CHEBI:74151"/>
        <dbReference type="EC" id="3.1.2.22"/>
    </reaction>
</comment>
<name>A0A8I3ACN3_9AGAM</name>
<evidence type="ECO:0000313" key="11">
    <source>
        <dbReference type="EMBL" id="KAG6378573.1"/>
    </source>
</evidence>
<keyword evidence="4" id="KW-0719">Serine esterase</keyword>
<organism evidence="11 12">
    <name type="scientific">Boletus reticuloceps</name>
    <dbReference type="NCBI Taxonomy" id="495285"/>
    <lineage>
        <taxon>Eukaryota</taxon>
        <taxon>Fungi</taxon>
        <taxon>Dikarya</taxon>
        <taxon>Basidiomycota</taxon>
        <taxon>Agaricomycotina</taxon>
        <taxon>Agaricomycetes</taxon>
        <taxon>Agaricomycetidae</taxon>
        <taxon>Boletales</taxon>
        <taxon>Boletineae</taxon>
        <taxon>Boletaceae</taxon>
        <taxon>Boletoideae</taxon>
        <taxon>Boletus</taxon>
    </lineage>
</organism>
<dbReference type="GO" id="GO:0005737">
    <property type="term" value="C:cytoplasm"/>
    <property type="evidence" value="ECO:0007669"/>
    <property type="project" value="TreeGrafter"/>
</dbReference>
<evidence type="ECO:0000256" key="5">
    <source>
        <dbReference type="ARBA" id="ARBA00022801"/>
    </source>
</evidence>
<keyword evidence="5" id="KW-0378">Hydrolase</keyword>
<keyword evidence="6" id="KW-0443">Lipid metabolism</keyword>
<dbReference type="InterPro" id="IPR050565">
    <property type="entry name" value="LYPA1-2/EST-like"/>
</dbReference>
<evidence type="ECO:0000256" key="6">
    <source>
        <dbReference type="ARBA" id="ARBA00022832"/>
    </source>
</evidence>
<dbReference type="OrthoDB" id="2418081at2759"/>
<evidence type="ECO:0000256" key="4">
    <source>
        <dbReference type="ARBA" id="ARBA00022487"/>
    </source>
</evidence>
<gene>
    <name evidence="11" type="ORF">JVT61DRAFT_12838</name>
</gene>
<dbReference type="SUPFAM" id="SSF53474">
    <property type="entry name" value="alpha/beta-Hydrolases"/>
    <property type="match status" value="1"/>
</dbReference>
<reference evidence="11" key="1">
    <citation type="submission" date="2021-03" db="EMBL/GenBank/DDBJ databases">
        <title>Evolutionary innovations through gain and loss of genes in the ectomycorrhizal Boletales.</title>
        <authorList>
            <person name="Wu G."/>
            <person name="Miyauchi S."/>
            <person name="Morin E."/>
            <person name="Yang Z.-L."/>
            <person name="Xu J."/>
            <person name="Martin F.M."/>
        </authorList>
    </citation>
    <scope>NUCLEOTIDE SEQUENCE</scope>
    <source>
        <strain evidence="11">BR01</strain>
    </source>
</reference>
<comment type="function">
    <text evidence="7">Hydrolyzes fatty acids from S-acylated cysteine residues in proteins with a strong preference for palmitoylated G-alpha proteins over other acyl substrates. Mediates the deacylation of G-alpha proteins such as GPA1 in vivo, but has weak or no activity toward palmitoylated Ras proteins. Has weak lysophospholipase activity in vitro; however such activity may not exist in vivo.</text>
</comment>
<dbReference type="Proteomes" id="UP000683000">
    <property type="component" value="Unassembled WGS sequence"/>
</dbReference>
<dbReference type="GO" id="GO:0008474">
    <property type="term" value="F:palmitoyl-(protein) hydrolase activity"/>
    <property type="evidence" value="ECO:0007669"/>
    <property type="project" value="UniProtKB-EC"/>
</dbReference>
<evidence type="ECO:0000259" key="10">
    <source>
        <dbReference type="Pfam" id="PF02230"/>
    </source>
</evidence>
<keyword evidence="6" id="KW-0276">Fatty acid metabolism</keyword>
<feature type="domain" description="Phospholipase/carboxylesterase/thioesterase" evidence="10">
    <location>
        <begin position="43"/>
        <end position="237"/>
    </location>
</feature>
<dbReference type="InterPro" id="IPR003140">
    <property type="entry name" value="PLipase/COase/thioEstase"/>
</dbReference>
<comment type="caution">
    <text evidence="11">The sequence shown here is derived from an EMBL/GenBank/DDBJ whole genome shotgun (WGS) entry which is preliminary data.</text>
</comment>
<dbReference type="Gene3D" id="3.40.50.1820">
    <property type="entry name" value="alpha/beta hydrolase"/>
    <property type="match status" value="1"/>
</dbReference>
<comment type="similarity">
    <text evidence="1">Belongs to the AB hydrolase superfamily. AB hydrolase 2 family.</text>
</comment>
<sequence length="298" mass="32022">MVYLAVFPHSCPSIPVRLTGPNQSSKSLTMATRVIPSLKGPYEVVKPSAKHTATVIFLHGLGDSGSGWLAIVKMIKDELPHVKWLLPNAPSRSITANRGFVMPGWFDLPAWDLGNKQEDRDGMLDSARTIDKYIQDEVNAGIPSERIVVGGFSQGGTMALLAGLTARGEDGLFGGKYGWKLGGVAVLSGWMPLSDAFPKMVSPHLVTTPILVSHGTADTVVPHSLGQRTSRILTNDLGVPALEDLTLSQRIPPSGYSPGEGKLGAPGLSFRSYRSAGHEACEQTLEDLKQFLMRVLLQ</sequence>
<protein>
    <recommendedName>
        <fullName evidence="3">Acyl-protein thioesterase 1</fullName>
        <ecNumber evidence="2">3.1.2.22</ecNumber>
    </recommendedName>
    <alternativeName>
        <fullName evidence="8">Palmitoyl-protein hydrolase</fullName>
    </alternativeName>
</protein>
<evidence type="ECO:0000256" key="2">
    <source>
        <dbReference type="ARBA" id="ARBA00012423"/>
    </source>
</evidence>
<accession>A0A8I3ACN3</accession>
<dbReference type="Pfam" id="PF02230">
    <property type="entry name" value="Abhydrolase_2"/>
    <property type="match status" value="1"/>
</dbReference>
<dbReference type="GO" id="GO:0052689">
    <property type="term" value="F:carboxylic ester hydrolase activity"/>
    <property type="evidence" value="ECO:0007669"/>
    <property type="project" value="UniProtKB-KW"/>
</dbReference>